<dbReference type="EMBL" id="JACHWY010000001">
    <property type="protein sequence ID" value="MBB3046951.1"/>
    <property type="molecule type" value="Genomic_DNA"/>
</dbReference>
<comment type="similarity">
    <text evidence="6">Belongs to the LptE lipoprotein family.</text>
</comment>
<keyword evidence="5 6" id="KW-0449">Lipoprotein</keyword>
<dbReference type="GO" id="GO:0043165">
    <property type="term" value="P:Gram-negative-bacterium-type cell outer membrane assembly"/>
    <property type="evidence" value="ECO:0007669"/>
    <property type="project" value="UniProtKB-UniRule"/>
</dbReference>
<dbReference type="InterPro" id="IPR007485">
    <property type="entry name" value="LPS_assembly_LptE"/>
</dbReference>
<reference evidence="7 8" key="1">
    <citation type="submission" date="2020-08" db="EMBL/GenBank/DDBJ databases">
        <title>Genomic Encyclopedia of Type Strains, Phase III (KMG-III): the genomes of soil and plant-associated and newly described type strains.</title>
        <authorList>
            <person name="Whitman W."/>
        </authorList>
    </citation>
    <scope>NUCLEOTIDE SEQUENCE [LARGE SCALE GENOMIC DNA]</scope>
    <source>
        <strain evidence="7 8">CECT 8654</strain>
    </source>
</reference>
<dbReference type="GO" id="GO:0015920">
    <property type="term" value="P:lipopolysaccharide transport"/>
    <property type="evidence" value="ECO:0007669"/>
    <property type="project" value="TreeGrafter"/>
</dbReference>
<evidence type="ECO:0000256" key="5">
    <source>
        <dbReference type="ARBA" id="ARBA00023288"/>
    </source>
</evidence>
<comment type="function">
    <text evidence="6">Together with LptD, is involved in the assembly of lipopolysaccharide (LPS) at the surface of the outer membrane. Required for the proper assembly of LptD. Binds LPS and may serve as the LPS recognition site at the outer membrane.</text>
</comment>
<keyword evidence="1 6" id="KW-0732">Signal</keyword>
<keyword evidence="4 6" id="KW-0998">Cell outer membrane</keyword>
<dbReference type="GO" id="GO:0001530">
    <property type="term" value="F:lipopolysaccharide binding"/>
    <property type="evidence" value="ECO:0007669"/>
    <property type="project" value="TreeGrafter"/>
</dbReference>
<keyword evidence="2 6" id="KW-0472">Membrane</keyword>
<evidence type="ECO:0000256" key="2">
    <source>
        <dbReference type="ARBA" id="ARBA00023136"/>
    </source>
</evidence>
<dbReference type="PANTHER" id="PTHR38098:SF1">
    <property type="entry name" value="LPS-ASSEMBLY LIPOPROTEIN LPTE"/>
    <property type="match status" value="1"/>
</dbReference>
<dbReference type="PANTHER" id="PTHR38098">
    <property type="entry name" value="LPS-ASSEMBLY LIPOPROTEIN LPTE"/>
    <property type="match status" value="1"/>
</dbReference>
<dbReference type="Gene3D" id="3.30.160.150">
    <property type="entry name" value="Lipoprotein like domain"/>
    <property type="match status" value="1"/>
</dbReference>
<evidence type="ECO:0000256" key="4">
    <source>
        <dbReference type="ARBA" id="ARBA00023237"/>
    </source>
</evidence>
<comment type="subcellular location">
    <subcellularLocation>
        <location evidence="6">Cell outer membrane</location>
        <topology evidence="6">Lipid-anchor</topology>
    </subcellularLocation>
</comment>
<sequence>MPRLLLVLLISALVGCGFQLRGSPALSGKGEAVHVVQAHADNPLRRRISQQIAMYNLQAVKRNEASYRFVISEVERTDTVLSLDSDARTAERRLLIEADLSLFGEDDQLLQNQRIREQRILFTDPDNPVGDSIESQLVINELEDATAQRIALLLARWLDKLEPPAQ</sequence>
<keyword evidence="8" id="KW-1185">Reference proteome</keyword>
<dbReference type="Pfam" id="PF04390">
    <property type="entry name" value="LptE"/>
    <property type="match status" value="1"/>
</dbReference>
<comment type="caution">
    <text evidence="7">The sequence shown here is derived from an EMBL/GenBank/DDBJ whole genome shotgun (WGS) entry which is preliminary data.</text>
</comment>
<comment type="subunit">
    <text evidence="6">Component of the lipopolysaccharide transport and assembly complex. Interacts with LptD.</text>
</comment>
<evidence type="ECO:0000313" key="8">
    <source>
        <dbReference type="Proteomes" id="UP000537130"/>
    </source>
</evidence>
<name>A0A7W4Z6I7_9GAMM</name>
<dbReference type="RefSeq" id="WP_183409604.1">
    <property type="nucleotide sequence ID" value="NZ_JACHWY010000001.1"/>
</dbReference>
<evidence type="ECO:0000256" key="1">
    <source>
        <dbReference type="ARBA" id="ARBA00022729"/>
    </source>
</evidence>
<evidence type="ECO:0000313" key="7">
    <source>
        <dbReference type="EMBL" id="MBB3046951.1"/>
    </source>
</evidence>
<protein>
    <recommendedName>
        <fullName evidence="6">LPS-assembly lipoprotein LptE</fullName>
    </recommendedName>
</protein>
<gene>
    <name evidence="6" type="primary">lptE</name>
    <name evidence="7" type="ORF">FHR99_001187</name>
</gene>
<dbReference type="Proteomes" id="UP000537130">
    <property type="component" value="Unassembled WGS sequence"/>
</dbReference>
<dbReference type="GO" id="GO:1990351">
    <property type="term" value="C:transporter complex"/>
    <property type="evidence" value="ECO:0007669"/>
    <property type="project" value="TreeGrafter"/>
</dbReference>
<proteinExistence type="inferred from homology"/>
<accession>A0A7W4Z6I7</accession>
<evidence type="ECO:0000256" key="3">
    <source>
        <dbReference type="ARBA" id="ARBA00023139"/>
    </source>
</evidence>
<organism evidence="7 8">
    <name type="scientific">Litorivivens lipolytica</name>
    <dbReference type="NCBI Taxonomy" id="1524264"/>
    <lineage>
        <taxon>Bacteria</taxon>
        <taxon>Pseudomonadati</taxon>
        <taxon>Pseudomonadota</taxon>
        <taxon>Gammaproteobacteria</taxon>
        <taxon>Litorivivens</taxon>
    </lineage>
</organism>
<keyword evidence="3 6" id="KW-0564">Palmitate</keyword>
<dbReference type="GO" id="GO:0009279">
    <property type="term" value="C:cell outer membrane"/>
    <property type="evidence" value="ECO:0007669"/>
    <property type="project" value="UniProtKB-SubCell"/>
</dbReference>
<dbReference type="HAMAP" id="MF_01186">
    <property type="entry name" value="LPS_assembly_LptE"/>
    <property type="match status" value="1"/>
</dbReference>
<dbReference type="PROSITE" id="PS51257">
    <property type="entry name" value="PROKAR_LIPOPROTEIN"/>
    <property type="match status" value="1"/>
</dbReference>
<dbReference type="AlphaFoldDB" id="A0A7W4Z6I7"/>
<evidence type="ECO:0000256" key="6">
    <source>
        <dbReference type="HAMAP-Rule" id="MF_01186"/>
    </source>
</evidence>